<dbReference type="Pfam" id="PF02470">
    <property type="entry name" value="MlaD"/>
    <property type="match status" value="1"/>
</dbReference>
<keyword evidence="1" id="KW-1133">Transmembrane helix</keyword>
<keyword evidence="1" id="KW-0812">Transmembrane</keyword>
<keyword evidence="1" id="KW-0472">Membrane</keyword>
<dbReference type="PANTHER" id="PTHR36698">
    <property type="entry name" value="BLL5892 PROTEIN"/>
    <property type="match status" value="1"/>
</dbReference>
<evidence type="ECO:0000313" key="3">
    <source>
        <dbReference type="EMBL" id="MFC3050441.1"/>
    </source>
</evidence>
<dbReference type="EMBL" id="JBHRSL010000001">
    <property type="protein sequence ID" value="MFC3050441.1"/>
    <property type="molecule type" value="Genomic_DNA"/>
</dbReference>
<name>A0ABV7D0U5_9PROT</name>
<comment type="caution">
    <text evidence="3">The sequence shown here is derived from an EMBL/GenBank/DDBJ whole genome shotgun (WGS) entry which is preliminary data.</text>
</comment>
<gene>
    <name evidence="3" type="ORF">ACFOKA_00835</name>
</gene>
<organism evidence="3 4">
    <name type="scientific">Kordiimonas pumila</name>
    <dbReference type="NCBI Taxonomy" id="2161677"/>
    <lineage>
        <taxon>Bacteria</taxon>
        <taxon>Pseudomonadati</taxon>
        <taxon>Pseudomonadota</taxon>
        <taxon>Alphaproteobacteria</taxon>
        <taxon>Kordiimonadales</taxon>
        <taxon>Kordiimonadaceae</taxon>
        <taxon>Kordiimonas</taxon>
    </lineage>
</organism>
<evidence type="ECO:0000256" key="1">
    <source>
        <dbReference type="SAM" id="Phobius"/>
    </source>
</evidence>
<feature type="transmembrane region" description="Helical" evidence="1">
    <location>
        <begin position="7"/>
        <end position="29"/>
    </location>
</feature>
<dbReference type="PANTHER" id="PTHR36698:SF2">
    <property type="entry name" value="MCE_MLAD DOMAIN-CONTAINING PROTEIN"/>
    <property type="match status" value="1"/>
</dbReference>
<sequence length="323" mass="35082">METRASYILVGSFVLAFLAGLIAFAIWIAKVDLDAEYTEYDIFFDGSVSGLYKRSIVYYSGIPVGDVRDITLAPKNPQKVRVIVRLRAEVPVNQSTRARLEFQGLTGVAYIELKSGPDGGEQVKPKPGRERASIASEESAFQAVYANAPNLINEAINAILQAQKLLSDENILAVSTSLKNTEKFTGNLAKGSEDITAIVAEVRALLVEVTEATQKISALADTGNTLLEGDGAVLLKEAVTTLQSAQALINHLDGFVTANEDNVTQFVGNSLPEVSRMIIDLRTTAQSLSRLMTRIERNPSEALFGGKETHYDLKSRDTKGDKK</sequence>
<protein>
    <submittedName>
        <fullName evidence="3">MlaD family protein</fullName>
    </submittedName>
</protein>
<evidence type="ECO:0000259" key="2">
    <source>
        <dbReference type="Pfam" id="PF02470"/>
    </source>
</evidence>
<accession>A0ABV7D0U5</accession>
<feature type="domain" description="Mce/MlaD" evidence="2">
    <location>
        <begin position="46"/>
        <end position="116"/>
    </location>
</feature>
<reference evidence="4" key="1">
    <citation type="journal article" date="2019" name="Int. J. Syst. Evol. Microbiol.">
        <title>The Global Catalogue of Microorganisms (GCM) 10K type strain sequencing project: providing services to taxonomists for standard genome sequencing and annotation.</title>
        <authorList>
            <consortium name="The Broad Institute Genomics Platform"/>
            <consortium name="The Broad Institute Genome Sequencing Center for Infectious Disease"/>
            <person name="Wu L."/>
            <person name="Ma J."/>
        </authorList>
    </citation>
    <scope>NUCLEOTIDE SEQUENCE [LARGE SCALE GENOMIC DNA]</scope>
    <source>
        <strain evidence="4">KCTC 62164</strain>
    </source>
</reference>
<proteinExistence type="predicted"/>
<keyword evidence="4" id="KW-1185">Reference proteome</keyword>
<evidence type="ECO:0000313" key="4">
    <source>
        <dbReference type="Proteomes" id="UP001595444"/>
    </source>
</evidence>
<dbReference type="Proteomes" id="UP001595444">
    <property type="component" value="Unassembled WGS sequence"/>
</dbReference>
<dbReference type="InterPro" id="IPR003399">
    <property type="entry name" value="Mce/MlaD"/>
</dbReference>
<dbReference type="RefSeq" id="WP_194214827.1">
    <property type="nucleotide sequence ID" value="NZ_CP061205.1"/>
</dbReference>